<dbReference type="SUPFAM" id="SSF51182">
    <property type="entry name" value="RmlC-like cupins"/>
    <property type="match status" value="1"/>
</dbReference>
<protein>
    <submittedName>
        <fullName evidence="2">Cupin domain-containing protein</fullName>
    </submittedName>
</protein>
<accession>A0A1G7EJ49</accession>
<dbReference type="CDD" id="cd02222">
    <property type="entry name" value="cupin_TM1459-like"/>
    <property type="match status" value="1"/>
</dbReference>
<name>A0A1G7EJ49_9PROT</name>
<feature type="domain" description="Cupin type-2" evidence="1">
    <location>
        <begin position="57"/>
        <end position="124"/>
    </location>
</feature>
<organism evidence="2 3">
    <name type="scientific">Rhodospira trueperi</name>
    <dbReference type="NCBI Taxonomy" id="69960"/>
    <lineage>
        <taxon>Bacteria</taxon>
        <taxon>Pseudomonadati</taxon>
        <taxon>Pseudomonadota</taxon>
        <taxon>Alphaproteobacteria</taxon>
        <taxon>Rhodospirillales</taxon>
        <taxon>Rhodospirillaceae</taxon>
        <taxon>Rhodospira</taxon>
    </lineage>
</organism>
<dbReference type="STRING" id="69960.SAMN05421720_10994"/>
<dbReference type="RefSeq" id="WP_092786834.1">
    <property type="nucleotide sequence ID" value="NZ_FNAP01000009.1"/>
</dbReference>
<dbReference type="EMBL" id="FNAP01000009">
    <property type="protein sequence ID" value="SDE63658.1"/>
    <property type="molecule type" value="Genomic_DNA"/>
</dbReference>
<gene>
    <name evidence="2" type="ORF">SAMN05421720_10994</name>
</gene>
<dbReference type="Proteomes" id="UP000199412">
    <property type="component" value="Unassembled WGS sequence"/>
</dbReference>
<dbReference type="InterPro" id="IPR011051">
    <property type="entry name" value="RmlC_Cupin_sf"/>
</dbReference>
<dbReference type="OrthoDB" id="1551122at2"/>
<sequence>MRDDTLTQTPRFRGPTEPFRWQGVDLMAYKEEGSAPFKAVSRQVLFSEPFLAGELRYFEVAPGGHTTLERHEHAHGVMILRGEAMCLVGATVRRVAPHDLVLIPPMTWHQFRTWGEEPMGFLCMVNAERDRPQLPDSDDLYGLRSTPAVAAFLDGQDPT</sequence>
<proteinExistence type="predicted"/>
<dbReference type="Pfam" id="PF07883">
    <property type="entry name" value="Cupin_2"/>
    <property type="match status" value="1"/>
</dbReference>
<dbReference type="InterPro" id="IPR014710">
    <property type="entry name" value="RmlC-like_jellyroll"/>
</dbReference>
<evidence type="ECO:0000313" key="2">
    <source>
        <dbReference type="EMBL" id="SDE63658.1"/>
    </source>
</evidence>
<keyword evidence="3" id="KW-1185">Reference proteome</keyword>
<evidence type="ECO:0000259" key="1">
    <source>
        <dbReference type="Pfam" id="PF07883"/>
    </source>
</evidence>
<dbReference type="InterPro" id="IPR013096">
    <property type="entry name" value="Cupin_2"/>
</dbReference>
<reference evidence="2 3" key="1">
    <citation type="submission" date="2016-10" db="EMBL/GenBank/DDBJ databases">
        <authorList>
            <person name="de Groot N.N."/>
        </authorList>
    </citation>
    <scope>NUCLEOTIDE SEQUENCE [LARGE SCALE GENOMIC DNA]</scope>
    <source>
        <strain evidence="2 3">ATCC 700224</strain>
    </source>
</reference>
<dbReference type="AlphaFoldDB" id="A0A1G7EJ49"/>
<evidence type="ECO:0000313" key="3">
    <source>
        <dbReference type="Proteomes" id="UP000199412"/>
    </source>
</evidence>
<dbReference type="Gene3D" id="2.60.120.10">
    <property type="entry name" value="Jelly Rolls"/>
    <property type="match status" value="1"/>
</dbReference>